<dbReference type="GO" id="GO:0008820">
    <property type="term" value="F:cobinamide phosphate guanylyltransferase activity"/>
    <property type="evidence" value="ECO:0007669"/>
    <property type="project" value="UniProtKB-EC"/>
</dbReference>
<feature type="binding site" evidence="19">
    <location>
        <position position="59"/>
    </location>
    <ligand>
        <name>GTP</name>
        <dbReference type="ChEBI" id="CHEBI:37565"/>
    </ligand>
</feature>
<dbReference type="UniPathway" id="UPA00148">
    <property type="reaction ID" value="UER00236"/>
</dbReference>
<dbReference type="GO" id="GO:0005525">
    <property type="term" value="F:GTP binding"/>
    <property type="evidence" value="ECO:0007669"/>
    <property type="project" value="UniProtKB-KW"/>
</dbReference>
<keyword evidence="13" id="KW-0418">Kinase</keyword>
<comment type="caution">
    <text evidence="20">The sequence shown here is derived from an EMBL/GenBank/DDBJ whole genome shotgun (WGS) entry which is preliminary data.</text>
</comment>
<organism evidence="20">
    <name type="scientific">Treponema denticola H-22</name>
    <dbReference type="NCBI Taxonomy" id="999432"/>
    <lineage>
        <taxon>Bacteria</taxon>
        <taxon>Pseudomonadati</taxon>
        <taxon>Spirochaetota</taxon>
        <taxon>Spirochaetia</taxon>
        <taxon>Spirochaetales</taxon>
        <taxon>Treponemataceae</taxon>
        <taxon>Treponema</taxon>
    </lineage>
</organism>
<comment type="similarity">
    <text evidence="7">Belongs to the CobU/CobP family.</text>
</comment>
<comment type="pathway">
    <text evidence="6">Cofactor biosynthesis; adenosylcobalamin biosynthesis; adenosylcobalamin from cob(II)yrinate a,c-diamide: step 5/7.</text>
</comment>
<dbReference type="AlphaFoldDB" id="A0A0E2E4N8"/>
<evidence type="ECO:0000256" key="2">
    <source>
        <dbReference type="ARBA" id="ARBA00000711"/>
    </source>
</evidence>
<protein>
    <recommendedName>
        <fullName evidence="16">Adenosylcobinamide kinase</fullName>
        <ecNumber evidence="8">2.7.1.156</ecNumber>
        <ecNumber evidence="9">2.7.7.62</ecNumber>
    </recommendedName>
    <alternativeName>
        <fullName evidence="17">Adenosylcobinamide-phosphate guanylyltransferase</fullName>
    </alternativeName>
</protein>
<keyword evidence="10" id="KW-0169">Cobalamin biosynthesis</keyword>
<evidence type="ECO:0000256" key="1">
    <source>
        <dbReference type="ARBA" id="ARBA00000312"/>
    </source>
</evidence>
<keyword evidence="11" id="KW-0808">Transferase</keyword>
<dbReference type="EC" id="2.7.7.62" evidence="9"/>
<reference evidence="20" key="1">
    <citation type="submission" date="2012-01" db="EMBL/GenBank/DDBJ databases">
        <title>The Genome Sequence of Treponema denticola H-22.</title>
        <authorList>
            <consortium name="The Broad Institute Genome Sequencing Platform"/>
            <person name="Earl A."/>
            <person name="Ward D."/>
            <person name="Feldgarden M."/>
            <person name="Gevers D."/>
            <person name="Blanton J.M."/>
            <person name="Fenno C.J."/>
            <person name="Baranova O.V."/>
            <person name="Mathney J."/>
            <person name="Dewhirst F.E."/>
            <person name="Izard J."/>
            <person name="Young S.K."/>
            <person name="Zeng Q."/>
            <person name="Gargeya S."/>
            <person name="Fitzgerald M."/>
            <person name="Haas B."/>
            <person name="Abouelleil A."/>
            <person name="Alvarado L."/>
            <person name="Arachchi H.M."/>
            <person name="Berlin A."/>
            <person name="Chapman S.B."/>
            <person name="Gearin G."/>
            <person name="Goldberg J."/>
            <person name="Griggs A."/>
            <person name="Gujja S."/>
            <person name="Hansen M."/>
            <person name="Heiman D."/>
            <person name="Howarth C."/>
            <person name="Larimer J."/>
            <person name="Lui A."/>
            <person name="MacDonald P.J.P."/>
            <person name="McCowen C."/>
            <person name="Montmayeur A."/>
            <person name="Murphy C."/>
            <person name="Neiman D."/>
            <person name="Pearson M."/>
            <person name="Priest M."/>
            <person name="Roberts A."/>
            <person name="Saif S."/>
            <person name="Shea T."/>
            <person name="Sisk P."/>
            <person name="Stolte C."/>
            <person name="Sykes S."/>
            <person name="Wortman J."/>
            <person name="Nusbaum C."/>
            <person name="Birren B."/>
        </authorList>
    </citation>
    <scope>NUCLEOTIDE SEQUENCE [LARGE SCALE GENOMIC DNA]</scope>
    <source>
        <strain evidence="20">H-22</strain>
    </source>
</reference>
<dbReference type="PATRIC" id="fig|999432.5.peg.1114"/>
<dbReference type="SUPFAM" id="SSF52540">
    <property type="entry name" value="P-loop containing nucleoside triphosphate hydrolases"/>
    <property type="match status" value="1"/>
</dbReference>
<keyword evidence="15 19" id="KW-0342">GTP-binding</keyword>
<evidence type="ECO:0000256" key="15">
    <source>
        <dbReference type="ARBA" id="ARBA00023134"/>
    </source>
</evidence>
<evidence type="ECO:0000256" key="10">
    <source>
        <dbReference type="ARBA" id="ARBA00022573"/>
    </source>
</evidence>
<evidence type="ECO:0000256" key="18">
    <source>
        <dbReference type="PIRSR" id="PIRSR006135-1"/>
    </source>
</evidence>
<dbReference type="GO" id="GO:0043752">
    <property type="term" value="F:adenosylcobinamide kinase activity"/>
    <property type="evidence" value="ECO:0007669"/>
    <property type="project" value="UniProtKB-EC"/>
</dbReference>
<evidence type="ECO:0000256" key="8">
    <source>
        <dbReference type="ARBA" id="ARBA00012016"/>
    </source>
</evidence>
<dbReference type="Pfam" id="PF02283">
    <property type="entry name" value="CobU"/>
    <property type="match status" value="1"/>
</dbReference>
<evidence type="ECO:0000256" key="11">
    <source>
        <dbReference type="ARBA" id="ARBA00022679"/>
    </source>
</evidence>
<dbReference type="HOGENOM" id="CLU_094161_0_2_12"/>
<evidence type="ECO:0000256" key="14">
    <source>
        <dbReference type="ARBA" id="ARBA00022840"/>
    </source>
</evidence>
<dbReference type="RefSeq" id="WP_002684019.1">
    <property type="nucleotide sequence ID" value="NZ_CM001795.1"/>
</dbReference>
<sequence length="183" mass="20399">MITLITGGSRSGKSAYAEKLLDGIDDVVYIATAEIYDDEMQERVKKHIKRRNPKWRTYEGFLNLEKAVNGEKHYLLDCITNLISRILFQITGEKEKPCEEDIQKTIDISLTQIKNLILEIKKINGSLILVTNEVGSSIVPMHPVSRAFSDIQGIVNAKIAELADEVVLCVCGLPIKIKDGASI</sequence>
<feature type="binding site" evidence="19">
    <location>
        <begin position="31"/>
        <end position="33"/>
    </location>
    <ligand>
        <name>GTP</name>
        <dbReference type="ChEBI" id="CHEBI:37565"/>
    </ligand>
</feature>
<keyword evidence="12 19" id="KW-0547">Nucleotide-binding</keyword>
<evidence type="ECO:0000256" key="12">
    <source>
        <dbReference type="ARBA" id="ARBA00022741"/>
    </source>
</evidence>
<dbReference type="EC" id="2.7.1.156" evidence="8"/>
<dbReference type="Proteomes" id="UP000011705">
    <property type="component" value="Chromosome"/>
</dbReference>
<gene>
    <name evidence="20" type="ORF">HMPREF9726_01072</name>
</gene>
<evidence type="ECO:0000256" key="5">
    <source>
        <dbReference type="ARBA" id="ARBA00004692"/>
    </source>
</evidence>
<name>A0A0E2E4N8_TREDN</name>
<dbReference type="NCBIfam" id="NF004469">
    <property type="entry name" value="PRK05800.1"/>
    <property type="match status" value="1"/>
</dbReference>
<accession>A0A0E2E4N8</accession>
<evidence type="ECO:0000256" key="9">
    <source>
        <dbReference type="ARBA" id="ARBA00012523"/>
    </source>
</evidence>
<comment type="pathway">
    <text evidence="5">Cofactor biosynthesis; adenosylcobalamin biosynthesis; adenosylcobalamin from cob(II)yrinate a,c-diamide: step 6/7.</text>
</comment>
<dbReference type="EMBL" id="AGDV01000010">
    <property type="protein sequence ID" value="EMB33692.1"/>
    <property type="molecule type" value="Genomic_DNA"/>
</dbReference>
<evidence type="ECO:0000256" key="13">
    <source>
        <dbReference type="ARBA" id="ARBA00022777"/>
    </source>
</evidence>
<comment type="function">
    <text evidence="4">Catalyzes ATP-dependent phosphorylation of adenosylcobinamide and addition of GMP to adenosylcobinamide phosphate.</text>
</comment>
<dbReference type="GO" id="GO:0009236">
    <property type="term" value="P:cobalamin biosynthetic process"/>
    <property type="evidence" value="ECO:0007669"/>
    <property type="project" value="UniProtKB-UniPathway"/>
</dbReference>
<dbReference type="PANTHER" id="PTHR34848">
    <property type="match status" value="1"/>
</dbReference>
<dbReference type="PIRSF" id="PIRSF006135">
    <property type="entry name" value="CobU"/>
    <property type="match status" value="1"/>
</dbReference>
<dbReference type="GO" id="GO:0005524">
    <property type="term" value="F:ATP binding"/>
    <property type="evidence" value="ECO:0007669"/>
    <property type="project" value="UniProtKB-KW"/>
</dbReference>
<comment type="catalytic activity">
    <reaction evidence="2">
        <text>adenosylcob(III)inamide phosphate + GTP + H(+) = adenosylcob(III)inamide-GDP + diphosphate</text>
        <dbReference type="Rhea" id="RHEA:22712"/>
        <dbReference type="ChEBI" id="CHEBI:15378"/>
        <dbReference type="ChEBI" id="CHEBI:33019"/>
        <dbReference type="ChEBI" id="CHEBI:37565"/>
        <dbReference type="ChEBI" id="CHEBI:58502"/>
        <dbReference type="ChEBI" id="CHEBI:60487"/>
        <dbReference type="EC" id="2.7.7.62"/>
    </reaction>
</comment>
<feature type="binding site" evidence="19">
    <location>
        <begin position="7"/>
        <end position="14"/>
    </location>
    <ligand>
        <name>GTP</name>
        <dbReference type="ChEBI" id="CHEBI:37565"/>
    </ligand>
</feature>
<dbReference type="InterPro" id="IPR003203">
    <property type="entry name" value="CobU/CobP"/>
</dbReference>
<comment type="catalytic activity">
    <reaction evidence="3">
        <text>adenosylcob(III)inamide + GTP = adenosylcob(III)inamide phosphate + GDP + H(+)</text>
        <dbReference type="Rhea" id="RHEA:15765"/>
        <dbReference type="ChEBI" id="CHEBI:2480"/>
        <dbReference type="ChEBI" id="CHEBI:15378"/>
        <dbReference type="ChEBI" id="CHEBI:37565"/>
        <dbReference type="ChEBI" id="CHEBI:58189"/>
        <dbReference type="ChEBI" id="CHEBI:58502"/>
        <dbReference type="EC" id="2.7.1.156"/>
    </reaction>
</comment>
<evidence type="ECO:0000256" key="19">
    <source>
        <dbReference type="PIRSR" id="PIRSR006135-2"/>
    </source>
</evidence>
<proteinExistence type="inferred from homology"/>
<feature type="active site" description="GMP-histidine intermediate" evidence="18">
    <location>
        <position position="47"/>
    </location>
</feature>
<keyword evidence="14" id="KW-0067">ATP-binding</keyword>
<evidence type="ECO:0000313" key="20">
    <source>
        <dbReference type="EMBL" id="EMB33692.1"/>
    </source>
</evidence>
<evidence type="ECO:0000256" key="17">
    <source>
        <dbReference type="ARBA" id="ARBA00030571"/>
    </source>
</evidence>
<feature type="binding site" evidence="19">
    <location>
        <position position="77"/>
    </location>
    <ligand>
        <name>GTP</name>
        <dbReference type="ChEBI" id="CHEBI:37565"/>
    </ligand>
</feature>
<evidence type="ECO:0000256" key="3">
    <source>
        <dbReference type="ARBA" id="ARBA00001522"/>
    </source>
</evidence>
<evidence type="ECO:0000256" key="4">
    <source>
        <dbReference type="ARBA" id="ARBA00003889"/>
    </source>
</evidence>
<evidence type="ECO:0000256" key="16">
    <source>
        <dbReference type="ARBA" id="ARBA00029570"/>
    </source>
</evidence>
<comment type="catalytic activity">
    <reaction evidence="1">
        <text>adenosylcob(III)inamide + ATP = adenosylcob(III)inamide phosphate + ADP + H(+)</text>
        <dbReference type="Rhea" id="RHEA:15769"/>
        <dbReference type="ChEBI" id="CHEBI:2480"/>
        <dbReference type="ChEBI" id="CHEBI:15378"/>
        <dbReference type="ChEBI" id="CHEBI:30616"/>
        <dbReference type="ChEBI" id="CHEBI:58502"/>
        <dbReference type="ChEBI" id="CHEBI:456216"/>
        <dbReference type="EC" id="2.7.1.156"/>
    </reaction>
</comment>
<dbReference type="Gene3D" id="3.40.50.300">
    <property type="entry name" value="P-loop containing nucleotide triphosphate hydrolases"/>
    <property type="match status" value="1"/>
</dbReference>
<evidence type="ECO:0000256" key="7">
    <source>
        <dbReference type="ARBA" id="ARBA00007490"/>
    </source>
</evidence>
<dbReference type="CDD" id="cd00544">
    <property type="entry name" value="CobU"/>
    <property type="match status" value="1"/>
</dbReference>
<dbReference type="PANTHER" id="PTHR34848:SF1">
    <property type="entry name" value="BIFUNCTIONAL ADENOSYLCOBALAMIN BIOSYNTHESIS PROTEIN COBU"/>
    <property type="match status" value="1"/>
</dbReference>
<evidence type="ECO:0000256" key="6">
    <source>
        <dbReference type="ARBA" id="ARBA00005159"/>
    </source>
</evidence>
<dbReference type="InterPro" id="IPR027417">
    <property type="entry name" value="P-loop_NTPase"/>
</dbReference>